<organism evidence="9">
    <name type="scientific">Cladonia metacorallifera</name>
    <name type="common">Lichen-forming fungus</name>
    <dbReference type="NCBI Taxonomy" id="195773"/>
    <lineage>
        <taxon>Eukaryota</taxon>
        <taxon>Fungi</taxon>
        <taxon>Dikarya</taxon>
        <taxon>Ascomycota</taxon>
        <taxon>Pezizomycotina</taxon>
        <taxon>Lecanoromycetes</taxon>
        <taxon>OSLEUM clade</taxon>
        <taxon>Lecanoromycetidae</taxon>
        <taxon>Lecanorales</taxon>
        <taxon>Lecanorineae</taxon>
        <taxon>Cladoniaceae</taxon>
        <taxon>Cladonia</taxon>
    </lineage>
</organism>
<dbReference type="Pfam" id="PF00698">
    <property type="entry name" value="Acyl_transf_1"/>
    <property type="match status" value="1"/>
</dbReference>
<dbReference type="CDD" id="cd00833">
    <property type="entry name" value="PKS"/>
    <property type="match status" value="1"/>
</dbReference>
<dbReference type="PROSITE" id="PS00012">
    <property type="entry name" value="PHOSPHOPANTETHEINE"/>
    <property type="match status" value="1"/>
</dbReference>
<dbReference type="InterPro" id="IPR016035">
    <property type="entry name" value="Acyl_Trfase/lysoPLipase"/>
</dbReference>
<dbReference type="SMART" id="SM00827">
    <property type="entry name" value="PKS_AT"/>
    <property type="match status" value="1"/>
</dbReference>
<feature type="region of interest" description="N-terminal hotdog fold" evidence="4">
    <location>
        <begin position="1297"/>
        <end position="1428"/>
    </location>
</feature>
<feature type="active site" description="Proton donor; for dehydratase activity" evidence="4">
    <location>
        <position position="1518"/>
    </location>
</feature>
<dbReference type="Gene3D" id="3.30.70.3290">
    <property type="match status" value="1"/>
</dbReference>
<dbReference type="PANTHER" id="PTHR43775:SF37">
    <property type="entry name" value="SI:DKEY-61P9.11"/>
    <property type="match status" value="1"/>
</dbReference>
<keyword evidence="2" id="KW-0597">Phosphoprotein</keyword>
<dbReference type="Pfam" id="PF16073">
    <property type="entry name" value="SAT"/>
    <property type="match status" value="1"/>
</dbReference>
<evidence type="ECO:0000256" key="2">
    <source>
        <dbReference type="ARBA" id="ARBA00022553"/>
    </source>
</evidence>
<dbReference type="SUPFAM" id="SSF53901">
    <property type="entry name" value="Thiolase-like"/>
    <property type="match status" value="1"/>
</dbReference>
<dbReference type="PROSITE" id="PS52004">
    <property type="entry name" value="KS3_2"/>
    <property type="match status" value="1"/>
</dbReference>
<dbReference type="InterPro" id="IPR030918">
    <property type="entry name" value="PT_fungal_PKS"/>
</dbReference>
<protein>
    <submittedName>
        <fullName evidence="9">Polyketide synthase</fullName>
    </submittedName>
</protein>
<dbReference type="InterPro" id="IPR016036">
    <property type="entry name" value="Malonyl_transacylase_ACP-bd"/>
</dbReference>
<dbReference type="InterPro" id="IPR049900">
    <property type="entry name" value="PKS_mFAS_DH"/>
</dbReference>
<dbReference type="PANTHER" id="PTHR43775">
    <property type="entry name" value="FATTY ACID SYNTHASE"/>
    <property type="match status" value="1"/>
</dbReference>
<dbReference type="Pfam" id="PF02801">
    <property type="entry name" value="Ketoacyl-synt_C"/>
    <property type="match status" value="1"/>
</dbReference>
<accession>A0A6H0YV41</accession>
<dbReference type="NCBIfam" id="TIGR04532">
    <property type="entry name" value="PT_fungal_PKS"/>
    <property type="match status" value="1"/>
</dbReference>
<evidence type="ECO:0000259" key="8">
    <source>
        <dbReference type="PROSITE" id="PS52019"/>
    </source>
</evidence>
<dbReference type="InterPro" id="IPR016039">
    <property type="entry name" value="Thiolase-like"/>
</dbReference>
<dbReference type="GO" id="GO:0004312">
    <property type="term" value="F:fatty acid synthase activity"/>
    <property type="evidence" value="ECO:0007669"/>
    <property type="project" value="TreeGrafter"/>
</dbReference>
<evidence type="ECO:0000256" key="1">
    <source>
        <dbReference type="ARBA" id="ARBA00022450"/>
    </source>
</evidence>
<dbReference type="InterPro" id="IPR049551">
    <property type="entry name" value="PKS_DH_C"/>
</dbReference>
<dbReference type="InterPro" id="IPR001031">
    <property type="entry name" value="Thioesterase"/>
</dbReference>
<feature type="region of interest" description="Disordered" evidence="5">
    <location>
        <begin position="1771"/>
        <end position="1798"/>
    </location>
</feature>
<dbReference type="InterPro" id="IPR006162">
    <property type="entry name" value="Ppantetheine_attach_site"/>
</dbReference>
<feature type="compositionally biased region" description="Polar residues" evidence="5">
    <location>
        <begin position="1615"/>
        <end position="1639"/>
    </location>
</feature>
<feature type="compositionally biased region" description="Low complexity" evidence="5">
    <location>
        <begin position="1773"/>
        <end position="1785"/>
    </location>
</feature>
<dbReference type="Gene3D" id="3.40.47.10">
    <property type="match status" value="1"/>
</dbReference>
<dbReference type="Pfam" id="PF14765">
    <property type="entry name" value="PS-DH"/>
    <property type="match status" value="1"/>
</dbReference>
<dbReference type="InterPro" id="IPR029058">
    <property type="entry name" value="AB_hydrolase_fold"/>
</dbReference>
<dbReference type="InterPro" id="IPR009081">
    <property type="entry name" value="PP-bd_ACP"/>
</dbReference>
<reference evidence="9" key="1">
    <citation type="submission" date="2019-08" db="EMBL/GenBank/DDBJ databases">
        <title>Exogenous carbon and light sources induced a secondary metabolite, cristazarin, in a lichen-forming fungus Cladonia metacorallifera.</title>
        <authorList>
            <person name="Kim J.A."/>
            <person name="Kim S."/>
            <person name="Park S.-Y."/>
            <person name="Hur J.-S."/>
        </authorList>
    </citation>
    <scope>NUCLEOTIDE SEQUENCE</scope>
</reference>
<feature type="domain" description="Ketosynthase family 3 (KS3)" evidence="7">
    <location>
        <begin position="376"/>
        <end position="807"/>
    </location>
</feature>
<name>A0A6H0YV41_CLAME</name>
<dbReference type="SUPFAM" id="SSF47336">
    <property type="entry name" value="ACP-like"/>
    <property type="match status" value="1"/>
</dbReference>
<dbReference type="Gene3D" id="3.40.50.1820">
    <property type="entry name" value="alpha/beta hydrolase"/>
    <property type="match status" value="1"/>
</dbReference>
<dbReference type="InterPro" id="IPR036736">
    <property type="entry name" value="ACP-like_sf"/>
</dbReference>
<evidence type="ECO:0000256" key="3">
    <source>
        <dbReference type="ARBA" id="ARBA00022679"/>
    </source>
</evidence>
<evidence type="ECO:0000256" key="5">
    <source>
        <dbReference type="SAM" id="MobiDB-lite"/>
    </source>
</evidence>
<feature type="region of interest" description="Disordered" evidence="5">
    <location>
        <begin position="1615"/>
        <end position="1673"/>
    </location>
</feature>
<dbReference type="SUPFAM" id="SSF52151">
    <property type="entry name" value="FabD/lysophospholipase-like"/>
    <property type="match status" value="1"/>
</dbReference>
<dbReference type="Pfam" id="PF00109">
    <property type="entry name" value="ketoacyl-synt"/>
    <property type="match status" value="1"/>
</dbReference>
<feature type="region of interest" description="C-terminal hotdog fold" evidence="4">
    <location>
        <begin position="1455"/>
        <end position="1605"/>
    </location>
</feature>
<sequence>MAPQRLFLFGDQTVEKVPSIRNLVKLSKKSPALQRFLQEATDVVQREVAELDTDNRKLFFAFDDLLSLAEQNAKAPDQTEVVPTTLITIVRLGELMLSVLANHRPNHVEDDPAILDCSLAEVHMLGLCTGLLPAVAASLAKTITDLHKIGLEIIAISVRLGNGIAARSRLIEATPGTWAYSIVGATAQQTQTILDKFHAEKGYPVHRHAFLGVISRTWTTVFGPPSVLTELWTYSPELGLAPKLKLAADGAVHAPHLPVLDVDSIIGDSVTLAMPYPPDARIISTSTCVPYVAKDVRALLHQMILDIGQNTLRLTETVGALVKNILRAGNEVDVIVVGPTAHTRMLQGALQESSIRMKLITEPKIVPPAEVLRGGSGKVAIVGMSGRFPGSESINEFWENLQRGTDFHQKIPASRFNLDEHYDPTGALKSSLTTQHGCFLENPGLFDCRLFNISPREALQMDPVQRLLLMASYEAMEMAGYTPGGNPSADSKRMATYMAQTTDDWREINQAQGVDIYYVPGIVRAFTPGRINYHFKWEGPSYSVDTACSGSTTTVHLACRALLSRECDTALAGGGQVNATPASFAGCGRGGFLSPTGGCKTFSGEADGYCRGEGVGVVVLKRLEDAVNDNDKILAVISGSTRTYSAEAVSITQPHLESQVKILKKVLQQASMDPLDIGYIEMHGTGTKWGDSTEMQSVAEVFGVARSRDHPLAVGAVKANVGHSEAGAGITSIIKCVLLLQKGGPIPPQPGIPLTLNPKFPPLDKAHIKIADGIMELQPRPTGDGKRKILVNNFDASGGNTCITLEESPPVPGKQEDPRTHHVVVCSARTSRSLRENKERLLRFIDRHQDVRLSDLAYSTTARRMHDVLRASYVVETVKNLAGLLASDLNTSSGEKVASAVGQTSVVFVFTGQGSLYSGMARQLFQTCSGFRNSVLSYQKICDSQGLPQIVDLIAESDANPETKTMLQLQLAIVFVELALADLWKAWGIQPDLLVGHSLGEYAAMCIAGVLSASDTLYLVGQRSKMIEEKCVRNSHAMLSVGSSVKFINDTLTDKRHLQYEISCINAPDMTVLSGSIRDLENIQQVMHSTGIRTTFLKVSYGFHSVQIEPILEELENSARGIHFGKPVIPIASTLTGGIIREVGTLGPAYLAQQAREPVNFVEALRFCKSVGAVDSQTLWIEVGPEPVCLGLVRSNLEIPPSRLFPSIKSSEDNWKTISACAAAAYTSKVPISWTDFHREYSDALTFLELPTYGFDVKDYWMTYKKENIAPDTIGTNSKSSNEATSHRKFLGATCLHYVDKESYENDEFTVMFSAHTSEPKFFDTIQGHLVDNTAICPASVFCDMALTAARYTYMTGKLGQLEPDMSVGSMDITHPLVVPRKNHEQIVEVLATKPTGNNGSSILISFKSREGSAQHEHGSCVVKFGNDDSWKNAFSRTIPLVRKRMHDLVKSGIAGLSHRLQRPVVYKLFSSLVEYSDTYQGLEEVFLDSEYGDAAAQVKLRPIAGTGEFTLSPYWMDAIVHLAGFVLNGDIGLPKGLAFISAGFEEFRLFEKLSEDRTYTSYVFMQPGTKKDLLVGDVYVFEGDYLVALCAGLFFHKMQKKVLRIIFGLDDNSSPSQQIPDQNDTVTSRKLQTQSNSAGEVEKTRQSHSNSKKLASAPGTENNSQYSTAGSSEEPDIAQIILGIVASESGFELTDMESTTLFTDMGVDSLMSIAITSAVQKRTGVELGASFFQDHPAVEDVRLEFGKGAAQQDMEAVAMSEAVAETLLPNLSTSSSEQSSSSESPAPISIRDTPPGETQIFISSSNSSVDLAKEGYVELQNPKPAKDTPLNQIPLAKPTTASAKREKQYASHVVLIRGRPSSKKPPLFLVTDGAGSATAYIHLPALSTGNRIYALESPFLHDPTAYNRTVEEVGALYIAAIRKTQPQGPYIIGGWSAGAVFAYEITRQLLSQDETILGLILIDMRVPHRMPDALEPTKELVQAAGVFTGIERSGHSKSSAGERLKQHLVSTVSALVEYEPVPLDAARKPAHSFLIWAQRGLSESRAEDPFKCENIEDKSQILRPDVSNVMEDAQTGLKSWFYDRRSVFGPNGWDALLGEVECHVVEGADHFEMVVPPQVKKLGIILDNAIKKCMQRHELAVPIL</sequence>
<dbReference type="SUPFAM" id="SSF55048">
    <property type="entry name" value="Probable ACP-binding domain of malonyl-CoA ACP transacylase"/>
    <property type="match status" value="1"/>
</dbReference>
<dbReference type="GO" id="GO:0044550">
    <property type="term" value="P:secondary metabolite biosynthetic process"/>
    <property type="evidence" value="ECO:0007669"/>
    <property type="project" value="TreeGrafter"/>
</dbReference>
<dbReference type="SUPFAM" id="SSF53474">
    <property type="entry name" value="alpha/beta-Hydrolases"/>
    <property type="match status" value="1"/>
</dbReference>
<dbReference type="InterPro" id="IPR014030">
    <property type="entry name" value="Ketoacyl_synth_N"/>
</dbReference>
<dbReference type="Gene3D" id="3.10.129.110">
    <property type="entry name" value="Polyketide synthase dehydratase"/>
    <property type="match status" value="1"/>
</dbReference>
<dbReference type="InterPro" id="IPR014043">
    <property type="entry name" value="Acyl_transferase_dom"/>
</dbReference>
<dbReference type="Gene3D" id="3.40.366.10">
    <property type="entry name" value="Malonyl-Coenzyme A Acyl Carrier Protein, domain 2"/>
    <property type="match status" value="2"/>
</dbReference>
<dbReference type="Pfam" id="PF00975">
    <property type="entry name" value="Thioesterase"/>
    <property type="match status" value="1"/>
</dbReference>
<dbReference type="InterPro" id="IPR020841">
    <property type="entry name" value="PKS_Beta-ketoAc_synthase_dom"/>
</dbReference>
<dbReference type="InterPro" id="IPR050091">
    <property type="entry name" value="PKS_NRPS_Biosynth_Enz"/>
</dbReference>
<dbReference type="InterPro" id="IPR042104">
    <property type="entry name" value="PKS_dehydratase_sf"/>
</dbReference>
<dbReference type="Pfam" id="PF22621">
    <property type="entry name" value="CurL-like_PKS_C"/>
    <property type="match status" value="1"/>
</dbReference>
<dbReference type="PROSITE" id="PS50075">
    <property type="entry name" value="CARRIER"/>
    <property type="match status" value="1"/>
</dbReference>
<dbReference type="PROSITE" id="PS52019">
    <property type="entry name" value="PKS_MFAS_DH"/>
    <property type="match status" value="1"/>
</dbReference>
<evidence type="ECO:0000259" key="7">
    <source>
        <dbReference type="PROSITE" id="PS52004"/>
    </source>
</evidence>
<dbReference type="Gene3D" id="1.10.1200.10">
    <property type="entry name" value="ACP-like"/>
    <property type="match status" value="1"/>
</dbReference>
<dbReference type="SMART" id="SM00825">
    <property type="entry name" value="PKS_KS"/>
    <property type="match status" value="1"/>
</dbReference>
<dbReference type="InterPro" id="IPR001227">
    <property type="entry name" value="Ac_transferase_dom_sf"/>
</dbReference>
<keyword evidence="1" id="KW-0596">Phosphopantetheine</keyword>
<feature type="active site" description="Proton acceptor; for dehydratase activity" evidence="4">
    <location>
        <position position="1329"/>
    </location>
</feature>
<dbReference type="GO" id="GO:0006633">
    <property type="term" value="P:fatty acid biosynthetic process"/>
    <property type="evidence" value="ECO:0007669"/>
    <property type="project" value="TreeGrafter"/>
</dbReference>
<feature type="compositionally biased region" description="Polar residues" evidence="5">
    <location>
        <begin position="1648"/>
        <end position="1672"/>
    </location>
</feature>
<feature type="domain" description="Carrier" evidence="6">
    <location>
        <begin position="1673"/>
        <end position="1750"/>
    </location>
</feature>
<evidence type="ECO:0000256" key="4">
    <source>
        <dbReference type="PROSITE-ProRule" id="PRU01363"/>
    </source>
</evidence>
<evidence type="ECO:0000313" key="9">
    <source>
        <dbReference type="EMBL" id="QIX11490.1"/>
    </source>
</evidence>
<dbReference type="InterPro" id="IPR032088">
    <property type="entry name" value="SAT"/>
</dbReference>
<dbReference type="EMBL" id="MN317156">
    <property type="protein sequence ID" value="QIX11490.1"/>
    <property type="molecule type" value="Genomic_DNA"/>
</dbReference>
<dbReference type="Pfam" id="PF00550">
    <property type="entry name" value="PP-binding"/>
    <property type="match status" value="1"/>
</dbReference>
<dbReference type="InterPro" id="IPR014031">
    <property type="entry name" value="Ketoacyl_synth_C"/>
</dbReference>
<evidence type="ECO:0000259" key="6">
    <source>
        <dbReference type="PROSITE" id="PS50075"/>
    </source>
</evidence>
<proteinExistence type="predicted"/>
<keyword evidence="3" id="KW-0808">Transferase</keyword>
<feature type="domain" description="PKS/mFAS DH" evidence="8">
    <location>
        <begin position="1297"/>
        <end position="1605"/>
    </location>
</feature>
<gene>
    <name evidence="9" type="primary">PKS21</name>
</gene>